<dbReference type="PROSITE" id="PS00058">
    <property type="entry name" value="DNA_MISMATCH_REPAIR_1"/>
    <property type="match status" value="1"/>
</dbReference>
<dbReference type="InterPro" id="IPR042121">
    <property type="entry name" value="MutL_C_regsub"/>
</dbReference>
<keyword evidence="6" id="KW-0540">Nuclease</keyword>
<dbReference type="Gene3D" id="3.30.230.10">
    <property type="match status" value="1"/>
</dbReference>
<comment type="caution">
    <text evidence="6">The sequence shown here is derived from an EMBL/GenBank/DDBJ whole genome shotgun (WGS) entry which is preliminary data.</text>
</comment>
<dbReference type="InterPro" id="IPR002099">
    <property type="entry name" value="MutL/Mlh/PMS"/>
</dbReference>
<dbReference type="SMART" id="SM00853">
    <property type="entry name" value="MutL_C"/>
    <property type="match status" value="1"/>
</dbReference>
<dbReference type="Gene3D" id="3.30.1540.20">
    <property type="entry name" value="MutL, C-terminal domain, dimerisation subdomain"/>
    <property type="match status" value="1"/>
</dbReference>
<sequence length="930" mass="106225">MSVIKSLDQGTVHRICSGQVIINLANAVKELVENSLDAGSKNIEIKLKQYGSESIEVSDDGPGIMQSDFQTIALKHYTSKIQQYEDLETLGTFGFRGEALSSLCALCNLFIVTRHSASIAATRIEYEKTGLIKSQTQCARSIGTTVILEKLFHTLPVRHKEFIKNLKREYHKLMHVIQSYCLISEGIKISCFNLIGDKSTKLMSTHSKNSLKDNIIEIYSLSAFNSLIKFDQSEPTTEILIEYKLVKAVKESLDDHWEKESQDEVPTQTNYSDVFKIEGYVSSCSHGQGRSAPDRQYFYVNKRPCDHSKITKLINEIYHQFNRTQYPMFVLSVKMDSHDVDVNVTPDKLQMFFKNENILLAILKSSLIKIFDKNYKSVNLDDSSFQDKSSDLLKSFIQTKSKSTQLKNIQDTDLAKSEECSKRTRSDDVYESPENRPKQPRINEMFSDKTNHLAKKRLTPEKSPNTPKKIILLSPRNHPSPFSTQDRFNMFQNHIGEKSADSSFSKRIDLHLCNRESRVLDTPPQTKITRFDKESENQPSPLLINDKVNWKEKQMVVMETDLTSTQDSFAMPQTPTKQKIQSNSMHENLKVLGVDSSRVDHDLADLGLVTQIDDSIDFSINKSLDIQKESTRLDQSQIEIGTPVSQINSTLSQTIGVRREKILLVDKTKFFQNHAKVIELEEKIKTRKEELEKSVFSRLKFKSKNIDSKDAESELDRCITKEDFLSMKVLGQFNKGFIITQLDQDLFIVDQHAADEIFNFETIQKNGKIQKQKLLQPKYLELPASSESILMDNLNILEKLGYEAEICQNRKVGNRIMITCVPMSSKSNKLFDFKDIDEVLFVLSESDLNSGSIQMSSSEQSHLTSIRSSSLRSLYASKACRKSIMIGDSLSMTEMKRVISHLNEIDKPWNCPHGRPTMRHLINIDLLKKN</sequence>
<dbReference type="InterPro" id="IPR038973">
    <property type="entry name" value="MutL/Mlh/Pms-like"/>
</dbReference>
<dbReference type="InterPro" id="IPR042120">
    <property type="entry name" value="MutL_C_dimsub"/>
</dbReference>
<name>A0A3M7P8L0_BRAPC</name>
<dbReference type="GO" id="GO:0006298">
    <property type="term" value="P:mismatch repair"/>
    <property type="evidence" value="ECO:0007669"/>
    <property type="project" value="InterPro"/>
</dbReference>
<keyword evidence="7" id="KW-1185">Reference proteome</keyword>
<dbReference type="InterPro" id="IPR013507">
    <property type="entry name" value="DNA_mismatch_S5_2-like"/>
</dbReference>
<feature type="domain" description="DNA mismatch repair protein S5" evidence="5">
    <location>
        <begin position="215"/>
        <end position="372"/>
    </location>
</feature>
<dbReference type="Gene3D" id="3.30.1370.100">
    <property type="entry name" value="MutL, C-terminal domain, regulatory subdomain"/>
    <property type="match status" value="1"/>
</dbReference>
<feature type="domain" description="MutL C-terminal dimerisation" evidence="4">
    <location>
        <begin position="729"/>
        <end position="890"/>
    </location>
</feature>
<dbReference type="PANTHER" id="PTHR10073">
    <property type="entry name" value="DNA MISMATCH REPAIR PROTEIN MLH, PMS, MUTL"/>
    <property type="match status" value="1"/>
</dbReference>
<dbReference type="PANTHER" id="PTHR10073:SF52">
    <property type="entry name" value="MISMATCH REPAIR ENDONUCLEASE PMS2"/>
    <property type="match status" value="1"/>
</dbReference>
<keyword evidence="6" id="KW-0378">Hydrolase</keyword>
<evidence type="ECO:0000256" key="1">
    <source>
        <dbReference type="ARBA" id="ARBA00006082"/>
    </source>
</evidence>
<dbReference type="Pfam" id="PF08676">
    <property type="entry name" value="MutL_C"/>
    <property type="match status" value="1"/>
</dbReference>
<accession>A0A3M7P8L0</accession>
<feature type="compositionally biased region" description="Basic and acidic residues" evidence="3">
    <location>
        <begin position="417"/>
        <end position="437"/>
    </location>
</feature>
<dbReference type="SUPFAM" id="SSF54211">
    <property type="entry name" value="Ribosomal protein S5 domain 2-like"/>
    <property type="match status" value="1"/>
</dbReference>
<protein>
    <submittedName>
        <fullName evidence="6">Mismatch repair endonuclease PMS2</fullName>
    </submittedName>
</protein>
<dbReference type="OrthoDB" id="10254304at2759"/>
<dbReference type="CDD" id="cd03484">
    <property type="entry name" value="MutL_Trans_hPMS_2_like"/>
    <property type="match status" value="1"/>
</dbReference>
<dbReference type="InterPro" id="IPR014790">
    <property type="entry name" value="MutL_C"/>
</dbReference>
<evidence type="ECO:0000313" key="6">
    <source>
        <dbReference type="EMBL" id="RMZ95309.1"/>
    </source>
</evidence>
<dbReference type="Proteomes" id="UP000276133">
    <property type="component" value="Unassembled WGS sequence"/>
</dbReference>
<evidence type="ECO:0000259" key="5">
    <source>
        <dbReference type="SMART" id="SM01340"/>
    </source>
</evidence>
<dbReference type="InterPro" id="IPR020568">
    <property type="entry name" value="Ribosomal_Su5_D2-typ_SF"/>
</dbReference>
<keyword evidence="2" id="KW-0227">DNA damage</keyword>
<dbReference type="InterPro" id="IPR036890">
    <property type="entry name" value="HATPase_C_sf"/>
</dbReference>
<dbReference type="AlphaFoldDB" id="A0A3M7P8L0"/>
<evidence type="ECO:0000259" key="4">
    <source>
        <dbReference type="SMART" id="SM00853"/>
    </source>
</evidence>
<dbReference type="SUPFAM" id="SSF118116">
    <property type="entry name" value="DNA mismatch repair protein MutL"/>
    <property type="match status" value="1"/>
</dbReference>
<dbReference type="SMART" id="SM01340">
    <property type="entry name" value="DNA_mis_repair"/>
    <property type="match status" value="1"/>
</dbReference>
<dbReference type="FunFam" id="3.30.1370.100:FF:000001">
    <property type="entry name" value="Mismatch repair endonuclease pms1, putative"/>
    <property type="match status" value="1"/>
</dbReference>
<dbReference type="GO" id="GO:0004519">
    <property type="term" value="F:endonuclease activity"/>
    <property type="evidence" value="ECO:0007669"/>
    <property type="project" value="UniProtKB-KW"/>
</dbReference>
<dbReference type="FunFam" id="3.30.565.10:FF:000014">
    <property type="entry name" value="Mismatch repair endonuclease pms1, putative"/>
    <property type="match status" value="1"/>
</dbReference>
<dbReference type="NCBIfam" id="TIGR00585">
    <property type="entry name" value="mutl"/>
    <property type="match status" value="1"/>
</dbReference>
<dbReference type="EMBL" id="REGN01012466">
    <property type="protein sequence ID" value="RMZ95309.1"/>
    <property type="molecule type" value="Genomic_DNA"/>
</dbReference>
<dbReference type="GO" id="GO:0032389">
    <property type="term" value="C:MutLalpha complex"/>
    <property type="evidence" value="ECO:0007669"/>
    <property type="project" value="TreeGrafter"/>
</dbReference>
<organism evidence="6 7">
    <name type="scientific">Brachionus plicatilis</name>
    <name type="common">Marine rotifer</name>
    <name type="synonym">Brachionus muelleri</name>
    <dbReference type="NCBI Taxonomy" id="10195"/>
    <lineage>
        <taxon>Eukaryota</taxon>
        <taxon>Metazoa</taxon>
        <taxon>Spiralia</taxon>
        <taxon>Gnathifera</taxon>
        <taxon>Rotifera</taxon>
        <taxon>Eurotatoria</taxon>
        <taxon>Monogononta</taxon>
        <taxon>Pseudotrocha</taxon>
        <taxon>Ploima</taxon>
        <taxon>Brachionidae</taxon>
        <taxon>Brachionus</taxon>
    </lineage>
</organism>
<dbReference type="SUPFAM" id="SSF55874">
    <property type="entry name" value="ATPase domain of HSP90 chaperone/DNA topoisomerase II/histidine kinase"/>
    <property type="match status" value="1"/>
</dbReference>
<dbReference type="GO" id="GO:0140664">
    <property type="term" value="F:ATP-dependent DNA damage sensor activity"/>
    <property type="evidence" value="ECO:0007669"/>
    <property type="project" value="InterPro"/>
</dbReference>
<dbReference type="InterPro" id="IPR037198">
    <property type="entry name" value="MutL_C_sf"/>
</dbReference>
<dbReference type="Pfam" id="PF01119">
    <property type="entry name" value="DNA_mis_repair"/>
    <property type="match status" value="1"/>
</dbReference>
<gene>
    <name evidence="6" type="ORF">BpHYR1_012900</name>
</gene>
<dbReference type="Pfam" id="PF13589">
    <property type="entry name" value="HATPase_c_3"/>
    <property type="match status" value="1"/>
</dbReference>
<dbReference type="InterPro" id="IPR014762">
    <property type="entry name" value="DNA_mismatch_repair_CS"/>
</dbReference>
<dbReference type="CDD" id="cd16926">
    <property type="entry name" value="HATPase_MutL-MLH-PMS-like"/>
    <property type="match status" value="1"/>
</dbReference>
<dbReference type="GO" id="GO:0030983">
    <property type="term" value="F:mismatched DNA binding"/>
    <property type="evidence" value="ECO:0007669"/>
    <property type="project" value="InterPro"/>
</dbReference>
<feature type="region of interest" description="Disordered" evidence="3">
    <location>
        <begin position="417"/>
        <end position="479"/>
    </location>
</feature>
<reference evidence="6 7" key="1">
    <citation type="journal article" date="2018" name="Sci. Rep.">
        <title>Genomic signatures of local adaptation to the degree of environmental predictability in rotifers.</title>
        <authorList>
            <person name="Franch-Gras L."/>
            <person name="Hahn C."/>
            <person name="Garcia-Roger E.M."/>
            <person name="Carmona M.J."/>
            <person name="Serra M."/>
            <person name="Gomez A."/>
        </authorList>
    </citation>
    <scope>NUCLEOTIDE SEQUENCE [LARGE SCALE GENOMIC DNA]</scope>
    <source>
        <strain evidence="6">HYR1</strain>
    </source>
</reference>
<evidence type="ECO:0000256" key="3">
    <source>
        <dbReference type="SAM" id="MobiDB-lite"/>
    </source>
</evidence>
<proteinExistence type="inferred from homology"/>
<comment type="similarity">
    <text evidence="1">Belongs to the DNA mismatch repair MutL/HexB family.</text>
</comment>
<keyword evidence="6" id="KW-0255">Endonuclease</keyword>
<evidence type="ECO:0000256" key="2">
    <source>
        <dbReference type="ARBA" id="ARBA00022763"/>
    </source>
</evidence>
<dbReference type="Gene3D" id="3.30.565.10">
    <property type="entry name" value="Histidine kinase-like ATPase, C-terminal domain"/>
    <property type="match status" value="1"/>
</dbReference>
<dbReference type="GO" id="GO:0016887">
    <property type="term" value="F:ATP hydrolysis activity"/>
    <property type="evidence" value="ECO:0007669"/>
    <property type="project" value="InterPro"/>
</dbReference>
<dbReference type="STRING" id="10195.A0A3M7P8L0"/>
<dbReference type="GO" id="GO:0005524">
    <property type="term" value="F:ATP binding"/>
    <property type="evidence" value="ECO:0007669"/>
    <property type="project" value="InterPro"/>
</dbReference>
<evidence type="ECO:0000313" key="7">
    <source>
        <dbReference type="Proteomes" id="UP000276133"/>
    </source>
</evidence>
<dbReference type="InterPro" id="IPR014721">
    <property type="entry name" value="Ribsml_uS5_D2-typ_fold_subgr"/>
</dbReference>